<proteinExistence type="inferred from homology"/>
<evidence type="ECO:0000256" key="6">
    <source>
        <dbReference type="ARBA" id="ARBA00022989"/>
    </source>
</evidence>
<dbReference type="EMBL" id="KQ241962">
    <property type="protein sequence ID" value="KNC82079.1"/>
    <property type="molecule type" value="Genomic_DNA"/>
</dbReference>
<protein>
    <recommendedName>
        <fullName evidence="12">C4-dicarboxylate transporter/malic acid transporter</fullName>
    </recommendedName>
</protein>
<dbReference type="PANTHER" id="PTHR31686">
    <property type="match status" value="1"/>
</dbReference>
<evidence type="ECO:0000256" key="2">
    <source>
        <dbReference type="ARBA" id="ARBA00008566"/>
    </source>
</evidence>
<comment type="similarity">
    <text evidence="2">Belongs to the tellurite-resistance/dicarboxylate transporter (TDT) family.</text>
</comment>
<gene>
    <name evidence="10" type="ORF">SARC_05630</name>
</gene>
<dbReference type="PANTHER" id="PTHR31686:SF1">
    <property type="entry name" value="SULFITE EFFLUX PUMP SSU1"/>
    <property type="match status" value="1"/>
</dbReference>
<feature type="transmembrane region" description="Helical" evidence="9">
    <location>
        <begin position="214"/>
        <end position="236"/>
    </location>
</feature>
<name>A0A0L0FZQ8_9EUKA</name>
<dbReference type="InterPro" id="IPR051629">
    <property type="entry name" value="Sulfite_efflux_TDT"/>
</dbReference>
<keyword evidence="5 9" id="KW-0812">Transmembrane</keyword>
<evidence type="ECO:0000313" key="10">
    <source>
        <dbReference type="EMBL" id="KNC82079.1"/>
    </source>
</evidence>
<evidence type="ECO:0000313" key="11">
    <source>
        <dbReference type="Proteomes" id="UP000054560"/>
    </source>
</evidence>
<evidence type="ECO:0000256" key="8">
    <source>
        <dbReference type="SAM" id="MobiDB-lite"/>
    </source>
</evidence>
<evidence type="ECO:0000256" key="3">
    <source>
        <dbReference type="ARBA" id="ARBA00022448"/>
    </source>
</evidence>
<dbReference type="GO" id="GO:0005886">
    <property type="term" value="C:plasma membrane"/>
    <property type="evidence" value="ECO:0007669"/>
    <property type="project" value="UniProtKB-SubCell"/>
</dbReference>
<dbReference type="Proteomes" id="UP000054560">
    <property type="component" value="Unassembled WGS sequence"/>
</dbReference>
<dbReference type="GeneID" id="25906134"/>
<feature type="transmembrane region" description="Helical" evidence="9">
    <location>
        <begin position="103"/>
        <end position="121"/>
    </location>
</feature>
<feature type="transmembrane region" description="Helical" evidence="9">
    <location>
        <begin position="248"/>
        <end position="267"/>
    </location>
</feature>
<dbReference type="Gene3D" id="1.50.10.150">
    <property type="entry name" value="Voltage-dependent anion channel"/>
    <property type="match status" value="2"/>
</dbReference>
<feature type="transmembrane region" description="Helical" evidence="9">
    <location>
        <begin position="384"/>
        <end position="410"/>
    </location>
</feature>
<feature type="transmembrane region" description="Helical" evidence="9">
    <location>
        <begin position="179"/>
        <end position="202"/>
    </location>
</feature>
<dbReference type="AlphaFoldDB" id="A0A0L0FZQ8"/>
<feature type="transmembrane region" description="Helical" evidence="9">
    <location>
        <begin position="279"/>
        <end position="302"/>
    </location>
</feature>
<feature type="transmembrane region" description="Helical" evidence="9">
    <location>
        <begin position="532"/>
        <end position="555"/>
    </location>
</feature>
<feature type="transmembrane region" description="Helical" evidence="9">
    <location>
        <begin position="133"/>
        <end position="158"/>
    </location>
</feature>
<comment type="subcellular location">
    <subcellularLocation>
        <location evidence="1">Cell membrane</location>
        <topology evidence="1">Multi-pass membrane protein</topology>
    </subcellularLocation>
</comment>
<evidence type="ECO:0008006" key="12">
    <source>
        <dbReference type="Google" id="ProtNLM"/>
    </source>
</evidence>
<feature type="transmembrane region" description="Helical" evidence="9">
    <location>
        <begin position="507"/>
        <end position="526"/>
    </location>
</feature>
<dbReference type="OrthoDB" id="1099at2759"/>
<dbReference type="eggNOG" id="ENOG502QT02">
    <property type="taxonomic scope" value="Eukaryota"/>
</dbReference>
<dbReference type="InterPro" id="IPR038665">
    <property type="entry name" value="Voltage-dep_anion_channel_sf"/>
</dbReference>
<keyword evidence="4" id="KW-1003">Cell membrane</keyword>
<evidence type="ECO:0000256" key="1">
    <source>
        <dbReference type="ARBA" id="ARBA00004651"/>
    </source>
</evidence>
<dbReference type="InterPro" id="IPR004695">
    <property type="entry name" value="SLAC1/Mae1/Ssu1/TehA"/>
</dbReference>
<accession>A0A0L0FZQ8</accession>
<keyword evidence="11" id="KW-1185">Reference proteome</keyword>
<feature type="compositionally biased region" description="Polar residues" evidence="8">
    <location>
        <begin position="436"/>
        <end position="448"/>
    </location>
</feature>
<organism evidence="10 11">
    <name type="scientific">Sphaeroforma arctica JP610</name>
    <dbReference type="NCBI Taxonomy" id="667725"/>
    <lineage>
        <taxon>Eukaryota</taxon>
        <taxon>Ichthyosporea</taxon>
        <taxon>Ichthyophonida</taxon>
        <taxon>Sphaeroforma</taxon>
    </lineage>
</organism>
<dbReference type="GO" id="GO:0000319">
    <property type="term" value="F:sulfite transmembrane transporter activity"/>
    <property type="evidence" value="ECO:0007669"/>
    <property type="project" value="TreeGrafter"/>
</dbReference>
<evidence type="ECO:0000256" key="5">
    <source>
        <dbReference type="ARBA" id="ARBA00022692"/>
    </source>
</evidence>
<sequence length="571" mass="62158">MGTDSTESYAGKTNGTSIFLDLPHESISPGTTYARELHTPDVMSMNNSRISMDSFHAPTNGTSGPSLNVNGSRTETVQMNIPKPSSNTPKSTVKKGREIVQHFRLAWFAMIMGWSGTAIVIDGFPGASGDFKYSLNIIGTVVWLWGLAYSIVFLVAIMARLISYPAGFWMMMQHPQDSLFFGCLPMGMAVLCSGFVLFGPNIMPEAVAFMTAQVLFWITVAGCVMSMTLLPYLMMVTHIHQHHTMTSLWLLPLVTCVVQSATAGVVGPAQYSPAHQQNILIAGYILWGAGILAAAPVIAAFLSRLIVHGLPSGYLGNSVWVVLGPIGQGSNAIIMLGRNTLALQCAGYFCALGEGSADPLTCACSGERISTISSWGVNAPGMTLMVGVVMWGTGCWWLFIACVTSISSTYKGNRLARFLMLSDRRRGRKSRRGVMQDSTHSHTSQGTHALTHAHSDTDLQTQTQTQAQTLGHFRSFPYTHEVQESGLSSAHAQDPHSRPEVRMGFTLGWWGSVFPLITLVLSTYQIEIDTGFVFFLWFGRALACALIGLSCYVHAKTVVAVLRRSFWTSFH</sequence>
<feature type="region of interest" description="Disordered" evidence="8">
    <location>
        <begin position="427"/>
        <end position="458"/>
    </location>
</feature>
<dbReference type="Pfam" id="PF03595">
    <property type="entry name" value="SLAC1"/>
    <property type="match status" value="1"/>
</dbReference>
<feature type="transmembrane region" description="Helical" evidence="9">
    <location>
        <begin position="314"/>
        <end position="334"/>
    </location>
</feature>
<reference evidence="10 11" key="1">
    <citation type="submission" date="2011-02" db="EMBL/GenBank/DDBJ databases">
        <title>The Genome Sequence of Sphaeroforma arctica JP610.</title>
        <authorList>
            <consortium name="The Broad Institute Genome Sequencing Platform"/>
            <person name="Russ C."/>
            <person name="Cuomo C."/>
            <person name="Young S.K."/>
            <person name="Zeng Q."/>
            <person name="Gargeya S."/>
            <person name="Alvarado L."/>
            <person name="Berlin A."/>
            <person name="Chapman S.B."/>
            <person name="Chen Z."/>
            <person name="Freedman E."/>
            <person name="Gellesch M."/>
            <person name="Goldberg J."/>
            <person name="Griggs A."/>
            <person name="Gujja S."/>
            <person name="Heilman E."/>
            <person name="Heiman D."/>
            <person name="Howarth C."/>
            <person name="Mehta T."/>
            <person name="Neiman D."/>
            <person name="Pearson M."/>
            <person name="Roberts A."/>
            <person name="Saif S."/>
            <person name="Shea T."/>
            <person name="Shenoy N."/>
            <person name="Sisk P."/>
            <person name="Stolte C."/>
            <person name="Sykes S."/>
            <person name="White J."/>
            <person name="Yandava C."/>
            <person name="Burger G."/>
            <person name="Gray M.W."/>
            <person name="Holland P.W.H."/>
            <person name="King N."/>
            <person name="Lang F.B.F."/>
            <person name="Roger A.J."/>
            <person name="Ruiz-Trillo I."/>
            <person name="Haas B."/>
            <person name="Nusbaum C."/>
            <person name="Birren B."/>
        </authorList>
    </citation>
    <scope>NUCLEOTIDE SEQUENCE [LARGE SCALE GENOMIC DNA]</scope>
    <source>
        <strain evidence="10 11">JP610</strain>
    </source>
</reference>
<evidence type="ECO:0000256" key="9">
    <source>
        <dbReference type="SAM" id="Phobius"/>
    </source>
</evidence>
<keyword evidence="7 9" id="KW-0472">Membrane</keyword>
<keyword evidence="6 9" id="KW-1133">Transmembrane helix</keyword>
<dbReference type="RefSeq" id="XP_014155981.1">
    <property type="nucleotide sequence ID" value="XM_014300506.1"/>
</dbReference>
<evidence type="ECO:0000256" key="4">
    <source>
        <dbReference type="ARBA" id="ARBA00022475"/>
    </source>
</evidence>
<keyword evidence="3" id="KW-0813">Transport</keyword>
<evidence type="ECO:0000256" key="7">
    <source>
        <dbReference type="ARBA" id="ARBA00023136"/>
    </source>
</evidence>